<dbReference type="Pfam" id="PF00072">
    <property type="entry name" value="Response_reg"/>
    <property type="match status" value="1"/>
</dbReference>
<dbReference type="InterPro" id="IPR001789">
    <property type="entry name" value="Sig_transdc_resp-reg_receiver"/>
</dbReference>
<feature type="DNA-binding region" description="OmpR/PhoB-type" evidence="9">
    <location>
        <begin position="135"/>
        <end position="235"/>
    </location>
</feature>
<evidence type="ECO:0000256" key="2">
    <source>
        <dbReference type="ARBA" id="ARBA00022490"/>
    </source>
</evidence>
<evidence type="ECO:0000256" key="9">
    <source>
        <dbReference type="PROSITE-ProRule" id="PRU01091"/>
    </source>
</evidence>
<keyword evidence="7" id="KW-0804">Transcription</keyword>
<dbReference type="RefSeq" id="WP_136004755.1">
    <property type="nucleotide sequence ID" value="NZ_SRYW01000007.1"/>
</dbReference>
<dbReference type="GO" id="GO:0006355">
    <property type="term" value="P:regulation of DNA-templated transcription"/>
    <property type="evidence" value="ECO:0007669"/>
    <property type="project" value="InterPro"/>
</dbReference>
<protein>
    <submittedName>
        <fullName evidence="12">Response regulator transcription factor</fullName>
    </submittedName>
</protein>
<comment type="subcellular location">
    <subcellularLocation>
        <location evidence="1">Cytoplasm</location>
    </subcellularLocation>
</comment>
<dbReference type="AlphaFoldDB" id="A0A4V3RJ07"/>
<sequence>MAVLERPLIARPRILLVEDDAAVAGLTARFLQNHGIECHMAAGVAAAEQCLSREVVDLILLDLGLPDGDGLTMLRRQSSQIPVIVVTGRGDSVDRVVGLELGADDYVAKPFDYRELLARIHSVLRRAQRPLVPAGHVLRFDGLLLDASARVVFDREGNAIRLTSAEFDLLYALVQAAGKVQSRDQLMNALHGRDAGPFDRAIDVHIGRLRRKLERDPSQPQLIQATRGVGYRLAASVSM</sequence>
<gene>
    <name evidence="12" type="ORF">E5352_09570</name>
</gene>
<dbReference type="GO" id="GO:0005829">
    <property type="term" value="C:cytosol"/>
    <property type="evidence" value="ECO:0007669"/>
    <property type="project" value="TreeGrafter"/>
</dbReference>
<evidence type="ECO:0000259" key="10">
    <source>
        <dbReference type="PROSITE" id="PS50110"/>
    </source>
</evidence>
<evidence type="ECO:0000256" key="3">
    <source>
        <dbReference type="ARBA" id="ARBA00022553"/>
    </source>
</evidence>
<dbReference type="Gene3D" id="6.10.250.690">
    <property type="match status" value="1"/>
</dbReference>
<feature type="domain" description="Response regulatory" evidence="10">
    <location>
        <begin position="13"/>
        <end position="124"/>
    </location>
</feature>
<dbReference type="PANTHER" id="PTHR48111:SF4">
    <property type="entry name" value="DNA-BINDING DUAL TRANSCRIPTIONAL REGULATOR OMPR"/>
    <property type="match status" value="1"/>
</dbReference>
<keyword evidence="2" id="KW-0963">Cytoplasm</keyword>
<dbReference type="SMART" id="SM00862">
    <property type="entry name" value="Trans_reg_C"/>
    <property type="match status" value="1"/>
</dbReference>
<comment type="caution">
    <text evidence="12">The sequence shown here is derived from an EMBL/GenBank/DDBJ whole genome shotgun (WGS) entry which is preliminary data.</text>
</comment>
<reference evidence="12 13" key="1">
    <citation type="submission" date="2019-04" db="EMBL/GenBank/DDBJ databases">
        <title>Microbes associate with the intestines of laboratory mice.</title>
        <authorList>
            <person name="Navarre W."/>
            <person name="Wong E."/>
            <person name="Huang K."/>
            <person name="Tropini C."/>
            <person name="Ng K."/>
            <person name="Yu B."/>
        </authorList>
    </citation>
    <scope>NUCLEOTIDE SEQUENCE [LARGE SCALE GENOMIC DNA]</scope>
    <source>
        <strain evidence="12 13">NM62_B4-13</strain>
    </source>
</reference>
<dbReference type="Gene3D" id="1.10.10.10">
    <property type="entry name" value="Winged helix-like DNA-binding domain superfamily/Winged helix DNA-binding domain"/>
    <property type="match status" value="1"/>
</dbReference>
<dbReference type="InterPro" id="IPR016032">
    <property type="entry name" value="Sig_transdc_resp-reg_C-effctor"/>
</dbReference>
<dbReference type="InterPro" id="IPR036388">
    <property type="entry name" value="WH-like_DNA-bd_sf"/>
</dbReference>
<proteinExistence type="predicted"/>
<feature type="domain" description="OmpR/PhoB-type" evidence="11">
    <location>
        <begin position="135"/>
        <end position="235"/>
    </location>
</feature>
<dbReference type="FunFam" id="1.10.10.10:FF:000099">
    <property type="entry name" value="Two-component system response regulator TorR"/>
    <property type="match status" value="1"/>
</dbReference>
<dbReference type="GO" id="GO:0000156">
    <property type="term" value="F:phosphorelay response regulator activity"/>
    <property type="evidence" value="ECO:0007669"/>
    <property type="project" value="TreeGrafter"/>
</dbReference>
<dbReference type="Gene3D" id="3.40.50.2300">
    <property type="match status" value="1"/>
</dbReference>
<feature type="modified residue" description="4-aspartylphosphate" evidence="8">
    <location>
        <position position="62"/>
    </location>
</feature>
<name>A0A4V3RJ07_STEMA</name>
<keyword evidence="5" id="KW-0805">Transcription regulation</keyword>
<evidence type="ECO:0000313" key="13">
    <source>
        <dbReference type="Proteomes" id="UP000306631"/>
    </source>
</evidence>
<dbReference type="Proteomes" id="UP000306631">
    <property type="component" value="Unassembled WGS sequence"/>
</dbReference>
<dbReference type="SUPFAM" id="SSF46894">
    <property type="entry name" value="C-terminal effector domain of the bipartite response regulators"/>
    <property type="match status" value="1"/>
</dbReference>
<evidence type="ECO:0000256" key="6">
    <source>
        <dbReference type="ARBA" id="ARBA00023125"/>
    </source>
</evidence>
<evidence type="ECO:0000256" key="8">
    <source>
        <dbReference type="PROSITE-ProRule" id="PRU00169"/>
    </source>
</evidence>
<accession>A0A4V3RJ07</accession>
<dbReference type="PROSITE" id="PS50110">
    <property type="entry name" value="RESPONSE_REGULATORY"/>
    <property type="match status" value="1"/>
</dbReference>
<dbReference type="InterPro" id="IPR011006">
    <property type="entry name" value="CheY-like_superfamily"/>
</dbReference>
<dbReference type="PROSITE" id="PS51755">
    <property type="entry name" value="OMPR_PHOB"/>
    <property type="match status" value="1"/>
</dbReference>
<evidence type="ECO:0000313" key="12">
    <source>
        <dbReference type="EMBL" id="TGY34120.1"/>
    </source>
</evidence>
<evidence type="ECO:0000259" key="11">
    <source>
        <dbReference type="PROSITE" id="PS51755"/>
    </source>
</evidence>
<dbReference type="InterPro" id="IPR001867">
    <property type="entry name" value="OmpR/PhoB-type_DNA-bd"/>
</dbReference>
<dbReference type="GO" id="GO:0000976">
    <property type="term" value="F:transcription cis-regulatory region binding"/>
    <property type="evidence" value="ECO:0007669"/>
    <property type="project" value="TreeGrafter"/>
</dbReference>
<evidence type="ECO:0000256" key="5">
    <source>
        <dbReference type="ARBA" id="ARBA00023015"/>
    </source>
</evidence>
<keyword evidence="6 9" id="KW-0238">DNA-binding</keyword>
<organism evidence="12 13">
    <name type="scientific">Stenotrophomonas maltophilia</name>
    <name type="common">Pseudomonas maltophilia</name>
    <name type="synonym">Xanthomonas maltophilia</name>
    <dbReference type="NCBI Taxonomy" id="40324"/>
    <lineage>
        <taxon>Bacteria</taxon>
        <taxon>Pseudomonadati</taxon>
        <taxon>Pseudomonadota</taxon>
        <taxon>Gammaproteobacteria</taxon>
        <taxon>Lysobacterales</taxon>
        <taxon>Lysobacteraceae</taxon>
        <taxon>Stenotrophomonas</taxon>
        <taxon>Stenotrophomonas maltophilia group</taxon>
    </lineage>
</organism>
<dbReference type="PANTHER" id="PTHR48111">
    <property type="entry name" value="REGULATOR OF RPOS"/>
    <property type="match status" value="1"/>
</dbReference>
<dbReference type="SUPFAM" id="SSF52172">
    <property type="entry name" value="CheY-like"/>
    <property type="match status" value="1"/>
</dbReference>
<evidence type="ECO:0000256" key="1">
    <source>
        <dbReference type="ARBA" id="ARBA00004496"/>
    </source>
</evidence>
<dbReference type="Pfam" id="PF00486">
    <property type="entry name" value="Trans_reg_C"/>
    <property type="match status" value="1"/>
</dbReference>
<dbReference type="GO" id="GO:0032993">
    <property type="term" value="C:protein-DNA complex"/>
    <property type="evidence" value="ECO:0007669"/>
    <property type="project" value="TreeGrafter"/>
</dbReference>
<evidence type="ECO:0000256" key="7">
    <source>
        <dbReference type="ARBA" id="ARBA00023163"/>
    </source>
</evidence>
<dbReference type="CDD" id="cd00383">
    <property type="entry name" value="trans_reg_C"/>
    <property type="match status" value="1"/>
</dbReference>
<keyword evidence="3 8" id="KW-0597">Phosphoprotein</keyword>
<dbReference type="OrthoDB" id="9802426at2"/>
<keyword evidence="4" id="KW-0902">Two-component regulatory system</keyword>
<dbReference type="InterPro" id="IPR039420">
    <property type="entry name" value="WalR-like"/>
</dbReference>
<evidence type="ECO:0000256" key="4">
    <source>
        <dbReference type="ARBA" id="ARBA00023012"/>
    </source>
</evidence>
<dbReference type="EMBL" id="SRYW01000007">
    <property type="protein sequence ID" value="TGY34120.1"/>
    <property type="molecule type" value="Genomic_DNA"/>
</dbReference>
<dbReference type="SMART" id="SM00448">
    <property type="entry name" value="REC"/>
    <property type="match status" value="1"/>
</dbReference>